<name>A0A409XAH7_PSICY</name>
<gene>
    <name evidence="2" type="ORF">CVT25_008858</name>
</gene>
<dbReference type="Proteomes" id="UP000283269">
    <property type="component" value="Unassembled WGS sequence"/>
</dbReference>
<keyword evidence="3" id="KW-1185">Reference proteome</keyword>
<proteinExistence type="predicted"/>
<dbReference type="AlphaFoldDB" id="A0A409XAH7"/>
<sequence>MPRYPPTPSSPLLHPSSQPVSVSTSARRRRAVLPASYMIVFLLMTHRMAPVRMGFGGIESGCCNGKKGLARGLRSELRTCAWTADEDSGGRVQEMGKEYDPLSVADWHAGMDY</sequence>
<dbReference type="InParanoid" id="A0A409XAH7"/>
<reference evidence="2 3" key="1">
    <citation type="journal article" date="2018" name="Evol. Lett.">
        <title>Horizontal gene cluster transfer increased hallucinogenic mushroom diversity.</title>
        <authorList>
            <person name="Reynolds H.T."/>
            <person name="Vijayakumar V."/>
            <person name="Gluck-Thaler E."/>
            <person name="Korotkin H.B."/>
            <person name="Matheny P.B."/>
            <person name="Slot J.C."/>
        </authorList>
    </citation>
    <scope>NUCLEOTIDE SEQUENCE [LARGE SCALE GENOMIC DNA]</scope>
    <source>
        <strain evidence="2 3">2631</strain>
    </source>
</reference>
<dbReference type="EMBL" id="NHYD01002207">
    <property type="protein sequence ID" value="PPQ87813.1"/>
    <property type="molecule type" value="Genomic_DNA"/>
</dbReference>
<protein>
    <submittedName>
        <fullName evidence="2">Uncharacterized protein</fullName>
    </submittedName>
</protein>
<feature type="region of interest" description="Disordered" evidence="1">
    <location>
        <begin position="1"/>
        <end position="26"/>
    </location>
</feature>
<accession>A0A409XAH7</accession>
<feature type="compositionally biased region" description="Low complexity" evidence="1">
    <location>
        <begin position="10"/>
        <end position="25"/>
    </location>
</feature>
<evidence type="ECO:0000256" key="1">
    <source>
        <dbReference type="SAM" id="MobiDB-lite"/>
    </source>
</evidence>
<organism evidence="2 3">
    <name type="scientific">Psilocybe cyanescens</name>
    <dbReference type="NCBI Taxonomy" id="93625"/>
    <lineage>
        <taxon>Eukaryota</taxon>
        <taxon>Fungi</taxon>
        <taxon>Dikarya</taxon>
        <taxon>Basidiomycota</taxon>
        <taxon>Agaricomycotina</taxon>
        <taxon>Agaricomycetes</taxon>
        <taxon>Agaricomycetidae</taxon>
        <taxon>Agaricales</taxon>
        <taxon>Agaricineae</taxon>
        <taxon>Strophariaceae</taxon>
        <taxon>Psilocybe</taxon>
    </lineage>
</organism>
<evidence type="ECO:0000313" key="3">
    <source>
        <dbReference type="Proteomes" id="UP000283269"/>
    </source>
</evidence>
<evidence type="ECO:0000313" key="2">
    <source>
        <dbReference type="EMBL" id="PPQ87813.1"/>
    </source>
</evidence>
<comment type="caution">
    <text evidence="2">The sequence shown here is derived from an EMBL/GenBank/DDBJ whole genome shotgun (WGS) entry which is preliminary data.</text>
</comment>